<organism evidence="2 3">
    <name type="scientific">Trichinella murrelli</name>
    <dbReference type="NCBI Taxonomy" id="144512"/>
    <lineage>
        <taxon>Eukaryota</taxon>
        <taxon>Metazoa</taxon>
        <taxon>Ecdysozoa</taxon>
        <taxon>Nematoda</taxon>
        <taxon>Enoplea</taxon>
        <taxon>Dorylaimia</taxon>
        <taxon>Trichinellida</taxon>
        <taxon>Trichinellidae</taxon>
        <taxon>Trichinella</taxon>
    </lineage>
</organism>
<keyword evidence="3" id="KW-1185">Reference proteome</keyword>
<evidence type="ECO:0000313" key="3">
    <source>
        <dbReference type="Proteomes" id="UP000055048"/>
    </source>
</evidence>
<protein>
    <submittedName>
        <fullName evidence="2">Uncharacterized protein</fullName>
    </submittedName>
</protein>
<dbReference type="Proteomes" id="UP000055048">
    <property type="component" value="Unassembled WGS sequence"/>
</dbReference>
<accession>A0A0V0TTT9</accession>
<dbReference type="AlphaFoldDB" id="A0A0V0TTT9"/>
<comment type="caution">
    <text evidence="2">The sequence shown here is derived from an EMBL/GenBank/DDBJ whole genome shotgun (WGS) entry which is preliminary data.</text>
</comment>
<keyword evidence="1" id="KW-0812">Transmembrane</keyword>
<gene>
    <name evidence="2" type="ORF">T05_6217</name>
</gene>
<evidence type="ECO:0000256" key="1">
    <source>
        <dbReference type="SAM" id="Phobius"/>
    </source>
</evidence>
<proteinExistence type="predicted"/>
<keyword evidence="1" id="KW-0472">Membrane</keyword>
<name>A0A0V0TTT9_9BILA</name>
<sequence length="100" mass="11516">MAGCEIAESCFQLMLKTQHDKKVIYNIKKQFNITKFTSYHNFSSYPDHLQCGTVSFIFVKATINGILFLCFAVLKSVKISFEVISEIPVQQDTMELFSYK</sequence>
<feature type="transmembrane region" description="Helical" evidence="1">
    <location>
        <begin position="54"/>
        <end position="74"/>
    </location>
</feature>
<evidence type="ECO:0000313" key="2">
    <source>
        <dbReference type="EMBL" id="KRX42445.1"/>
    </source>
</evidence>
<reference evidence="2 3" key="1">
    <citation type="submission" date="2015-01" db="EMBL/GenBank/DDBJ databases">
        <title>Evolution of Trichinella species and genotypes.</title>
        <authorList>
            <person name="Korhonen P.K."/>
            <person name="Edoardo P."/>
            <person name="Giuseppe L.R."/>
            <person name="Gasser R.B."/>
        </authorList>
    </citation>
    <scope>NUCLEOTIDE SEQUENCE [LARGE SCALE GENOMIC DNA]</scope>
    <source>
        <strain evidence="2">ISS417</strain>
    </source>
</reference>
<dbReference type="EMBL" id="JYDJ01000144">
    <property type="protein sequence ID" value="KRX42445.1"/>
    <property type="molecule type" value="Genomic_DNA"/>
</dbReference>
<keyword evidence="1" id="KW-1133">Transmembrane helix</keyword>